<reference evidence="2" key="2">
    <citation type="journal article" date="2017" name="J. Anim. Genet.">
        <title>Multiple reference genome sequences of hot pepper reveal the massive evolution of plant disease resistance genes by retroduplication.</title>
        <authorList>
            <person name="Kim S."/>
            <person name="Park J."/>
            <person name="Yeom S.-I."/>
            <person name="Kim Y.-M."/>
            <person name="Seo E."/>
            <person name="Kim K.-T."/>
            <person name="Kim M.-S."/>
            <person name="Lee J.M."/>
            <person name="Cheong K."/>
            <person name="Shin H.-S."/>
            <person name="Kim S.-B."/>
            <person name="Han K."/>
            <person name="Lee J."/>
            <person name="Park M."/>
            <person name="Lee H.-A."/>
            <person name="Lee H.-Y."/>
            <person name="Lee Y."/>
            <person name="Oh S."/>
            <person name="Lee J.H."/>
            <person name="Choi E."/>
            <person name="Choi E."/>
            <person name="Lee S.E."/>
            <person name="Jeon J."/>
            <person name="Kim H."/>
            <person name="Choi G."/>
            <person name="Song H."/>
            <person name="Lee J."/>
            <person name="Lee S.-C."/>
            <person name="Kwon J.-K."/>
            <person name="Lee H.-Y."/>
            <person name="Koo N."/>
            <person name="Hong Y."/>
            <person name="Kim R.W."/>
            <person name="Kang W.-H."/>
            <person name="Huh J.H."/>
            <person name="Kang B.-C."/>
            <person name="Yang T.-J."/>
            <person name="Lee Y.-H."/>
            <person name="Bennetzen J.L."/>
            <person name="Choi D."/>
        </authorList>
    </citation>
    <scope>NUCLEOTIDE SEQUENCE [LARGE SCALE GENOMIC DNA]</scope>
    <source>
        <strain evidence="2">cv. PBC81</strain>
    </source>
</reference>
<evidence type="ECO:0000313" key="2">
    <source>
        <dbReference type="Proteomes" id="UP000224567"/>
    </source>
</evidence>
<gene>
    <name evidence="1" type="ORF">CQW23_15673</name>
</gene>
<dbReference type="STRING" id="33114.A0A2G2WMP3"/>
<dbReference type="AlphaFoldDB" id="A0A2G2WMP3"/>
<reference evidence="1 2" key="1">
    <citation type="journal article" date="2017" name="Genome Biol.">
        <title>New reference genome sequences of hot pepper reveal the massive evolution of plant disease-resistance genes by retroduplication.</title>
        <authorList>
            <person name="Kim S."/>
            <person name="Park J."/>
            <person name="Yeom S.I."/>
            <person name="Kim Y.M."/>
            <person name="Seo E."/>
            <person name="Kim K.T."/>
            <person name="Kim M.S."/>
            <person name="Lee J.M."/>
            <person name="Cheong K."/>
            <person name="Shin H.S."/>
            <person name="Kim S.B."/>
            <person name="Han K."/>
            <person name="Lee J."/>
            <person name="Park M."/>
            <person name="Lee H.A."/>
            <person name="Lee H.Y."/>
            <person name="Lee Y."/>
            <person name="Oh S."/>
            <person name="Lee J.H."/>
            <person name="Choi E."/>
            <person name="Choi E."/>
            <person name="Lee S.E."/>
            <person name="Jeon J."/>
            <person name="Kim H."/>
            <person name="Choi G."/>
            <person name="Song H."/>
            <person name="Lee J."/>
            <person name="Lee S.C."/>
            <person name="Kwon J.K."/>
            <person name="Lee H.Y."/>
            <person name="Koo N."/>
            <person name="Hong Y."/>
            <person name="Kim R.W."/>
            <person name="Kang W.H."/>
            <person name="Huh J.H."/>
            <person name="Kang B.C."/>
            <person name="Yang T.J."/>
            <person name="Lee Y.H."/>
            <person name="Bennetzen J.L."/>
            <person name="Choi D."/>
        </authorList>
    </citation>
    <scope>NUCLEOTIDE SEQUENCE [LARGE SCALE GENOMIC DNA]</scope>
    <source>
        <strain evidence="2">cv. PBC81</strain>
    </source>
</reference>
<dbReference type="PANTHER" id="PTHR12710">
    <property type="entry name" value="NUCLEAR PROTEIN LOCALIZATION 4"/>
    <property type="match status" value="1"/>
</dbReference>
<dbReference type="GO" id="GO:0006511">
    <property type="term" value="P:ubiquitin-dependent protein catabolic process"/>
    <property type="evidence" value="ECO:0007669"/>
    <property type="project" value="InterPro"/>
</dbReference>
<sequence>MRMVVMEKCMEVDDVSVGPLSSSFPIENRNILVSMKALKDHFNRTKSFSFVKRISDFHLLLLLAKFLDINTDVPALAECMHTQSAVPEGYQLLIESMASAS</sequence>
<comment type="caution">
    <text evidence="1">The sequence shown here is derived from an EMBL/GenBank/DDBJ whole genome shotgun (WGS) entry which is preliminary data.</text>
</comment>
<dbReference type="Proteomes" id="UP000224567">
    <property type="component" value="Unassembled WGS sequence"/>
</dbReference>
<dbReference type="EMBL" id="MLFT02000006">
    <property type="protein sequence ID" value="PHT46515.1"/>
    <property type="molecule type" value="Genomic_DNA"/>
</dbReference>
<accession>A0A2G2WMP3</accession>
<dbReference type="InterPro" id="IPR016563">
    <property type="entry name" value="Npl4"/>
</dbReference>
<keyword evidence="2" id="KW-1185">Reference proteome</keyword>
<dbReference type="PANTHER" id="PTHR12710:SF0">
    <property type="entry name" value="NUCLEAR PROTEIN LOCALIZATION PROTEIN 4 HOMOLOG"/>
    <property type="match status" value="1"/>
</dbReference>
<name>A0A2G2WMP3_CAPBA</name>
<proteinExistence type="predicted"/>
<protein>
    <submittedName>
        <fullName evidence="1">NPL4-like protein 1</fullName>
    </submittedName>
</protein>
<dbReference type="OrthoDB" id="10251089at2759"/>
<organism evidence="1 2">
    <name type="scientific">Capsicum baccatum</name>
    <name type="common">Peruvian pepper</name>
    <dbReference type="NCBI Taxonomy" id="33114"/>
    <lineage>
        <taxon>Eukaryota</taxon>
        <taxon>Viridiplantae</taxon>
        <taxon>Streptophyta</taxon>
        <taxon>Embryophyta</taxon>
        <taxon>Tracheophyta</taxon>
        <taxon>Spermatophyta</taxon>
        <taxon>Magnoliopsida</taxon>
        <taxon>eudicotyledons</taxon>
        <taxon>Gunneridae</taxon>
        <taxon>Pentapetalae</taxon>
        <taxon>asterids</taxon>
        <taxon>lamiids</taxon>
        <taxon>Solanales</taxon>
        <taxon>Solanaceae</taxon>
        <taxon>Solanoideae</taxon>
        <taxon>Capsiceae</taxon>
        <taxon>Capsicum</taxon>
    </lineage>
</organism>
<evidence type="ECO:0000313" key="1">
    <source>
        <dbReference type="EMBL" id="PHT46515.1"/>
    </source>
</evidence>
<dbReference type="GO" id="GO:0043130">
    <property type="term" value="F:ubiquitin binding"/>
    <property type="evidence" value="ECO:0007669"/>
    <property type="project" value="TreeGrafter"/>
</dbReference>
<dbReference type="GO" id="GO:0031625">
    <property type="term" value="F:ubiquitin protein ligase binding"/>
    <property type="evidence" value="ECO:0007669"/>
    <property type="project" value="TreeGrafter"/>
</dbReference>
<dbReference type="GO" id="GO:0005634">
    <property type="term" value="C:nucleus"/>
    <property type="evidence" value="ECO:0007669"/>
    <property type="project" value="TreeGrafter"/>
</dbReference>